<gene>
    <name evidence="1" type="ORF">SAMN05216561_108141</name>
</gene>
<dbReference type="EMBL" id="FOQG01000008">
    <property type="protein sequence ID" value="SFI43649.1"/>
    <property type="molecule type" value="Genomic_DNA"/>
</dbReference>
<proteinExistence type="predicted"/>
<sequence length="133" mass="14838">MLSETWRRRRRDVLRFVTRAPAPGFVRVDKDDHIHTLTAALRATELEAERDTQEASLRGLHAEAAARARGLRAAALLVERTRGTEVVFNELEVAGLMADLPARADALLDQDAFLAALDEHIWTRRLSAITTNA</sequence>
<dbReference type="STRING" id="1005945.SAMN05216561_108141"/>
<name>A0A1I3I6Y0_9ACTN</name>
<protein>
    <submittedName>
        <fullName evidence="1">Uncharacterized protein</fullName>
    </submittedName>
</protein>
<organism evidence="1 2">
    <name type="scientific">Nocardioides psychrotolerans</name>
    <dbReference type="NCBI Taxonomy" id="1005945"/>
    <lineage>
        <taxon>Bacteria</taxon>
        <taxon>Bacillati</taxon>
        <taxon>Actinomycetota</taxon>
        <taxon>Actinomycetes</taxon>
        <taxon>Propionibacteriales</taxon>
        <taxon>Nocardioidaceae</taxon>
        <taxon>Nocardioides</taxon>
    </lineage>
</organism>
<accession>A0A1I3I6Y0</accession>
<evidence type="ECO:0000313" key="1">
    <source>
        <dbReference type="EMBL" id="SFI43649.1"/>
    </source>
</evidence>
<dbReference type="AlphaFoldDB" id="A0A1I3I6Y0"/>
<reference evidence="1 2" key="1">
    <citation type="submission" date="2016-10" db="EMBL/GenBank/DDBJ databases">
        <authorList>
            <person name="de Groot N.N."/>
        </authorList>
    </citation>
    <scope>NUCLEOTIDE SEQUENCE [LARGE SCALE GENOMIC DNA]</scope>
    <source>
        <strain evidence="1 2">CGMCC 1.11156</strain>
    </source>
</reference>
<evidence type="ECO:0000313" key="2">
    <source>
        <dbReference type="Proteomes" id="UP000198649"/>
    </source>
</evidence>
<dbReference type="Proteomes" id="UP000198649">
    <property type="component" value="Unassembled WGS sequence"/>
</dbReference>
<dbReference type="RefSeq" id="WP_091113494.1">
    <property type="nucleotide sequence ID" value="NZ_BKAF01000036.1"/>
</dbReference>
<keyword evidence="2" id="KW-1185">Reference proteome</keyword>